<evidence type="ECO:0000313" key="2">
    <source>
        <dbReference type="EMBL" id="OHT22333.1"/>
    </source>
</evidence>
<evidence type="ECO:0000313" key="3">
    <source>
        <dbReference type="Proteomes" id="UP000179588"/>
    </source>
</evidence>
<dbReference type="AlphaFoldDB" id="A0A1S1HM71"/>
<dbReference type="InterPro" id="IPR009468">
    <property type="entry name" value="DUF1090"/>
</dbReference>
<comment type="caution">
    <text evidence="2">The sequence shown here is derived from an EMBL/GenBank/DDBJ whole genome shotgun (WGS) entry which is preliminary data.</text>
</comment>
<organism evidence="2 3">
    <name type="scientific">Providencia stuartii</name>
    <dbReference type="NCBI Taxonomy" id="588"/>
    <lineage>
        <taxon>Bacteria</taxon>
        <taxon>Pseudomonadati</taxon>
        <taxon>Pseudomonadota</taxon>
        <taxon>Gammaproteobacteria</taxon>
        <taxon>Enterobacterales</taxon>
        <taxon>Morganellaceae</taxon>
        <taxon>Providencia</taxon>
    </lineage>
</organism>
<proteinExistence type="predicted"/>
<sequence>MKIKILVTSLLLFFLPLSSLAGTKAYKCDKKIYNLEKQLKYAKDYGNTYRVQALERAISNVKSNCYDHYSGATGPTRLYDHYSGATGPTRLYDNNSRERLLELELKELKEIIEELKNID</sequence>
<accession>A0A1S1HM71</accession>
<reference evidence="2 3" key="1">
    <citation type="submission" date="2016-03" db="EMBL/GenBank/DDBJ databases">
        <title>Genome sequence of Providencia stuartii strain, isolated from the salivary glands of larval Lucilia sericata.</title>
        <authorList>
            <person name="Yuan Y."/>
            <person name="Zhang Y."/>
            <person name="Fu S."/>
            <person name="Crippen T.L."/>
            <person name="Visi D."/>
            <person name="Benbow M.E."/>
            <person name="Allen M."/>
            <person name="Tomberlin J.K."/>
            <person name="Sze S.-H."/>
            <person name="Tarone A.M."/>
        </authorList>
    </citation>
    <scope>NUCLEOTIDE SEQUENCE [LARGE SCALE GENOMIC DNA]</scope>
    <source>
        <strain evidence="2 3">Crippen</strain>
    </source>
</reference>
<dbReference type="GeneID" id="92278391"/>
<protein>
    <recommendedName>
        <fullName evidence="4">DUF1090 domain-containing protein</fullName>
    </recommendedName>
</protein>
<dbReference type="EMBL" id="LVIE01000234">
    <property type="protein sequence ID" value="OHT22333.1"/>
    <property type="molecule type" value="Genomic_DNA"/>
</dbReference>
<dbReference type="RefSeq" id="WP_070929954.1">
    <property type="nucleotide sequence ID" value="NZ_JBALHY010000003.1"/>
</dbReference>
<keyword evidence="1" id="KW-0732">Signal</keyword>
<name>A0A1S1HM71_PROST</name>
<gene>
    <name evidence="2" type="ORF">A3Q29_10960</name>
</gene>
<evidence type="ECO:0008006" key="4">
    <source>
        <dbReference type="Google" id="ProtNLM"/>
    </source>
</evidence>
<evidence type="ECO:0000256" key="1">
    <source>
        <dbReference type="SAM" id="SignalP"/>
    </source>
</evidence>
<dbReference type="Pfam" id="PF06476">
    <property type="entry name" value="DUF1090"/>
    <property type="match status" value="1"/>
</dbReference>
<dbReference type="Proteomes" id="UP000179588">
    <property type="component" value="Unassembled WGS sequence"/>
</dbReference>
<feature type="chain" id="PRO_5010313043" description="DUF1090 domain-containing protein" evidence="1">
    <location>
        <begin position="22"/>
        <end position="119"/>
    </location>
</feature>
<feature type="signal peptide" evidence="1">
    <location>
        <begin position="1"/>
        <end position="21"/>
    </location>
</feature>
<keyword evidence="3" id="KW-1185">Reference proteome</keyword>